<protein>
    <submittedName>
        <fullName evidence="1">Uncharacterized protein</fullName>
    </submittedName>
</protein>
<gene>
    <name evidence="1" type="ORF">E2C01_053624</name>
</gene>
<comment type="caution">
    <text evidence="1">The sequence shown here is derived from an EMBL/GenBank/DDBJ whole genome shotgun (WGS) entry which is preliminary data.</text>
</comment>
<keyword evidence="2" id="KW-1185">Reference proteome</keyword>
<evidence type="ECO:0000313" key="2">
    <source>
        <dbReference type="Proteomes" id="UP000324222"/>
    </source>
</evidence>
<reference evidence="1 2" key="1">
    <citation type="submission" date="2019-05" db="EMBL/GenBank/DDBJ databases">
        <title>Another draft genome of Portunus trituberculatus and its Hox gene families provides insights of decapod evolution.</title>
        <authorList>
            <person name="Jeong J.-H."/>
            <person name="Song I."/>
            <person name="Kim S."/>
            <person name="Choi T."/>
            <person name="Kim D."/>
            <person name="Ryu S."/>
            <person name="Kim W."/>
        </authorList>
    </citation>
    <scope>NUCLEOTIDE SEQUENCE [LARGE SCALE GENOMIC DNA]</scope>
    <source>
        <tissue evidence="1">Muscle</tissue>
    </source>
</reference>
<accession>A0A5B7GH91</accession>
<dbReference type="AlphaFoldDB" id="A0A5B7GH91"/>
<sequence length="76" mass="8987">MNSELKLETRGRRRTNALTDTSLRWTALQEREPWVASVSEPRCRWYAEYSSLRQIHNTPEVGMQSTNEENTMLIIF</sequence>
<organism evidence="1 2">
    <name type="scientific">Portunus trituberculatus</name>
    <name type="common">Swimming crab</name>
    <name type="synonym">Neptunus trituberculatus</name>
    <dbReference type="NCBI Taxonomy" id="210409"/>
    <lineage>
        <taxon>Eukaryota</taxon>
        <taxon>Metazoa</taxon>
        <taxon>Ecdysozoa</taxon>
        <taxon>Arthropoda</taxon>
        <taxon>Crustacea</taxon>
        <taxon>Multicrustacea</taxon>
        <taxon>Malacostraca</taxon>
        <taxon>Eumalacostraca</taxon>
        <taxon>Eucarida</taxon>
        <taxon>Decapoda</taxon>
        <taxon>Pleocyemata</taxon>
        <taxon>Brachyura</taxon>
        <taxon>Eubrachyura</taxon>
        <taxon>Portunoidea</taxon>
        <taxon>Portunidae</taxon>
        <taxon>Portuninae</taxon>
        <taxon>Portunus</taxon>
    </lineage>
</organism>
<proteinExistence type="predicted"/>
<dbReference type="EMBL" id="VSRR010016701">
    <property type="protein sequence ID" value="MPC59600.1"/>
    <property type="molecule type" value="Genomic_DNA"/>
</dbReference>
<dbReference type="Proteomes" id="UP000324222">
    <property type="component" value="Unassembled WGS sequence"/>
</dbReference>
<name>A0A5B7GH91_PORTR</name>
<evidence type="ECO:0000313" key="1">
    <source>
        <dbReference type="EMBL" id="MPC59600.1"/>
    </source>
</evidence>